<reference evidence="8 9" key="1">
    <citation type="submission" date="2017-01" db="EMBL/GenBank/DDBJ databases">
        <authorList>
            <person name="Mah S.A."/>
            <person name="Swanson W.J."/>
            <person name="Moy G.W."/>
            <person name="Vacquier V.D."/>
        </authorList>
    </citation>
    <scope>NUCLEOTIDE SEQUENCE [LARGE SCALE GENOMIC DNA]</scope>
    <source>
        <strain evidence="8 9">ASpG1</strain>
    </source>
</reference>
<dbReference type="Pfam" id="PF01297">
    <property type="entry name" value="ZnuA"/>
    <property type="match status" value="1"/>
</dbReference>
<dbReference type="InterPro" id="IPR050492">
    <property type="entry name" value="Bact_metal-bind_prot9"/>
</dbReference>
<evidence type="ECO:0000256" key="2">
    <source>
        <dbReference type="ARBA" id="ARBA00011028"/>
    </source>
</evidence>
<keyword evidence="5" id="KW-0732">Signal</keyword>
<feature type="transmembrane region" description="Helical" evidence="7">
    <location>
        <begin position="27"/>
        <end position="47"/>
    </location>
</feature>
<dbReference type="Gene3D" id="3.40.50.1980">
    <property type="entry name" value="Nitrogenase molybdenum iron protein domain"/>
    <property type="match status" value="2"/>
</dbReference>
<dbReference type="SUPFAM" id="SSF53807">
    <property type="entry name" value="Helical backbone' metal receptor"/>
    <property type="match status" value="1"/>
</dbReference>
<keyword evidence="9" id="KW-1185">Reference proteome</keyword>
<sequence length="329" mass="36512">MIDREFRNLVCRDYCHRQSHRQSLKRSFLLAMGLAMIFAAGTVAAGGRSERTVPDRPLVVASFTVLEDLVRSVAGEDVQVKTIVPAGAELHEWELTPRNFADLEEAHLFLYNGYQIETWLPQAQRILPASVPRVAVAEETGVETIPVMLGDLAGDADPHLWMDPRIAVRYLEVIRDQLIALDGENASNYTARAAEAIQSMNDLYREISEKLAPIPPERRNLVSSEAAFLYFARAFSLDHDGIWGSNSEEEGTPQQLARIIDIIRRDEIGTVFYESTISDRYVRSVADETGAAVAGPLYVDSLGTGESGVTSYAAMMRANANLLLQELEK</sequence>
<dbReference type="InterPro" id="IPR006127">
    <property type="entry name" value="ZnuA-like"/>
</dbReference>
<comment type="similarity">
    <text evidence="2 6">Belongs to the bacterial solute-binding protein 9 family.</text>
</comment>
<dbReference type="GO" id="GO:0046872">
    <property type="term" value="F:metal ion binding"/>
    <property type="evidence" value="ECO:0007669"/>
    <property type="project" value="UniProtKB-KW"/>
</dbReference>
<keyword evidence="7" id="KW-0472">Membrane</keyword>
<protein>
    <submittedName>
        <fullName evidence="8">Manganese/iron transport system substrate-binding protein</fullName>
    </submittedName>
</protein>
<dbReference type="PRINTS" id="PR00691">
    <property type="entry name" value="ADHESINB"/>
</dbReference>
<gene>
    <name evidence="8" type="ORF">SAMN05920897_104183</name>
</gene>
<evidence type="ECO:0000256" key="6">
    <source>
        <dbReference type="RuleBase" id="RU003512"/>
    </source>
</evidence>
<dbReference type="PANTHER" id="PTHR42953">
    <property type="entry name" value="HIGH-AFFINITY ZINC UPTAKE SYSTEM PROTEIN ZNUA-RELATED"/>
    <property type="match status" value="1"/>
</dbReference>
<evidence type="ECO:0000313" key="9">
    <source>
        <dbReference type="Proteomes" id="UP000186400"/>
    </source>
</evidence>
<dbReference type="GO" id="GO:0030001">
    <property type="term" value="P:metal ion transport"/>
    <property type="evidence" value="ECO:0007669"/>
    <property type="project" value="InterPro"/>
</dbReference>
<keyword evidence="4" id="KW-0479">Metal-binding</keyword>
<dbReference type="AlphaFoldDB" id="A0A1N6QI51"/>
<evidence type="ECO:0000256" key="4">
    <source>
        <dbReference type="ARBA" id="ARBA00022723"/>
    </source>
</evidence>
<accession>A0A1N6QI51</accession>
<dbReference type="InterPro" id="IPR006128">
    <property type="entry name" value="Lipoprotein_PsaA-like"/>
</dbReference>
<evidence type="ECO:0000256" key="1">
    <source>
        <dbReference type="ARBA" id="ARBA00004196"/>
    </source>
</evidence>
<keyword evidence="7" id="KW-0812">Transmembrane</keyword>
<evidence type="ECO:0000256" key="7">
    <source>
        <dbReference type="SAM" id="Phobius"/>
    </source>
</evidence>
<dbReference type="RefSeq" id="WP_083943725.1">
    <property type="nucleotide sequence ID" value="NZ_FTMS01000004.1"/>
</dbReference>
<keyword evidence="7" id="KW-1133">Transmembrane helix</keyword>
<dbReference type="Proteomes" id="UP000186400">
    <property type="component" value="Unassembled WGS sequence"/>
</dbReference>
<dbReference type="PANTHER" id="PTHR42953:SF1">
    <property type="entry name" value="METAL-BINDING PROTEIN HI_0362-RELATED"/>
    <property type="match status" value="1"/>
</dbReference>
<proteinExistence type="inferred from homology"/>
<evidence type="ECO:0000313" key="8">
    <source>
        <dbReference type="EMBL" id="SIQ16257.1"/>
    </source>
</evidence>
<evidence type="ECO:0000256" key="3">
    <source>
        <dbReference type="ARBA" id="ARBA00022448"/>
    </source>
</evidence>
<dbReference type="GO" id="GO:0007155">
    <property type="term" value="P:cell adhesion"/>
    <property type="evidence" value="ECO:0007669"/>
    <property type="project" value="InterPro"/>
</dbReference>
<name>A0A1N6QI51_9SPIO</name>
<organism evidence="8 9">
    <name type="scientific">Alkalispirochaeta americana</name>
    <dbReference type="NCBI Taxonomy" id="159291"/>
    <lineage>
        <taxon>Bacteria</taxon>
        <taxon>Pseudomonadati</taxon>
        <taxon>Spirochaetota</taxon>
        <taxon>Spirochaetia</taxon>
        <taxon>Spirochaetales</taxon>
        <taxon>Spirochaetaceae</taxon>
        <taxon>Alkalispirochaeta</taxon>
    </lineage>
</organism>
<dbReference type="STRING" id="159291.SAMN05920897_104183"/>
<dbReference type="GO" id="GO:0030313">
    <property type="term" value="C:cell envelope"/>
    <property type="evidence" value="ECO:0007669"/>
    <property type="project" value="UniProtKB-SubCell"/>
</dbReference>
<dbReference type="InterPro" id="IPR006129">
    <property type="entry name" value="AdhesinB"/>
</dbReference>
<dbReference type="EMBL" id="FTMS01000004">
    <property type="protein sequence ID" value="SIQ16257.1"/>
    <property type="molecule type" value="Genomic_DNA"/>
</dbReference>
<keyword evidence="3 6" id="KW-0813">Transport</keyword>
<evidence type="ECO:0000256" key="5">
    <source>
        <dbReference type="ARBA" id="ARBA00022729"/>
    </source>
</evidence>
<dbReference type="PRINTS" id="PR00690">
    <property type="entry name" value="ADHESNFAMILY"/>
</dbReference>
<dbReference type="OrthoDB" id="9793396at2"/>
<comment type="subcellular location">
    <subcellularLocation>
        <location evidence="1">Cell envelope</location>
    </subcellularLocation>
</comment>